<evidence type="ECO:0000256" key="3">
    <source>
        <dbReference type="SAM" id="SignalP"/>
    </source>
</evidence>
<dbReference type="InterPro" id="IPR016187">
    <property type="entry name" value="CTDL_fold"/>
</dbReference>
<accession>A0AA36DAD3</accession>
<feature type="region of interest" description="Disordered" evidence="2">
    <location>
        <begin position="856"/>
        <end position="888"/>
    </location>
</feature>
<dbReference type="PANTHER" id="PTHR22801">
    <property type="entry name" value="LITHOSTATHINE"/>
    <property type="match status" value="1"/>
</dbReference>
<dbReference type="Pfam" id="PF00059">
    <property type="entry name" value="Lectin_C"/>
    <property type="match status" value="3"/>
</dbReference>
<dbReference type="InterPro" id="IPR050801">
    <property type="entry name" value="Ca-Dep_Lectins_ImmuneDev"/>
</dbReference>
<dbReference type="Proteomes" id="UP001177023">
    <property type="component" value="Unassembled WGS sequence"/>
</dbReference>
<gene>
    <name evidence="5" type="ORF">MSPICULIGERA_LOCUS20788</name>
</gene>
<dbReference type="SUPFAM" id="SSF56436">
    <property type="entry name" value="C-type lectin-like"/>
    <property type="match status" value="3"/>
</dbReference>
<dbReference type="PANTHER" id="PTHR22801:SF63">
    <property type="entry name" value="C-TYPE LECTIN DOMAIN-CONTAINING PROTEIN"/>
    <property type="match status" value="1"/>
</dbReference>
<comment type="caution">
    <text evidence="5">The sequence shown here is derived from an EMBL/GenBank/DDBJ whole genome shotgun (WGS) entry which is preliminary data.</text>
</comment>
<feature type="non-terminal residue" evidence="5">
    <location>
        <position position="1"/>
    </location>
</feature>
<evidence type="ECO:0000259" key="4">
    <source>
        <dbReference type="PROSITE" id="PS50041"/>
    </source>
</evidence>
<feature type="compositionally biased region" description="Polar residues" evidence="2">
    <location>
        <begin position="856"/>
        <end position="869"/>
    </location>
</feature>
<proteinExistence type="predicted"/>
<dbReference type="AlphaFoldDB" id="A0AA36DAD3"/>
<dbReference type="SMART" id="SM00034">
    <property type="entry name" value="CLECT"/>
    <property type="match status" value="3"/>
</dbReference>
<protein>
    <recommendedName>
        <fullName evidence="4">C-type lectin domain-containing protein</fullName>
    </recommendedName>
</protein>
<feature type="compositionally biased region" description="Polar residues" evidence="2">
    <location>
        <begin position="385"/>
        <end position="395"/>
    </location>
</feature>
<sequence>MGIRLRNVLYLMLCATLGSSLCTKPGFTEYGGSCYRILYSPKLLCFNDAEHLCQSIGAQLAVIRCPNENELVRRLALIDKPLMSTREALKRNKAPEHELNMWIGAKGCPVSHVPQWIQKSERHFTYRNWCPTEPKCGLPDQEQCVTYSICPKKGGIWSMQPCKNKTLAVLCEERTINSGGACKAFKQPVLATSKCLRSPTTCPTGFRQSHDSCYSLIESPLDFANARINCRKLDQRADVATIRTEAENRAIIAYVEACKTLKAKRDLLKPRFTKAQEVMLNMWIGMHGCNKTRIPQWFSASERRFTYRNWAKGQPHLAIPDDQCVWFSLCPIRGIGVWGDQSCGAKMLATICQIRLGGDGFPAPDALPGPKGSATVIEAPEVPKQQAQRPPTSANKDQHPVAAIPENAKPKPGGVDPSKSTQKDVAKPGPKDPVKPSEQVAAKPGVKDSAKPGQNDPAKPVQPEAAKPGQKDTAKPGVKDTAKPDAKGPVAPGQNEAAKPGQNAPTNPAEKDAARPGLKDPIKSVQKEVAKPGAKDAAKPGQNAPANPAEKDAAKPGPENPTNPGQKEAAKPGAKDAVKPSQNTPHGPNSSSNPAGKDAVKPGPMGPAKPGAKGTTEKGAATAKPGGQAPTKPGQKDPVKPVQNGAAKADEKNPAKPAVKDVAKQPVDQANNAVSLAEPPKPSGPCPLPGFTNFGGTCYRIILAPKGVRQIVMRQRCQQLGVEVDLGTIRCAAENSAVMALASQMQALKKLLASSKPADIKKQNIWLGLHTVSYNNAKNQEKWFGTSTAAFRNWASQEPAYVGSENCVQLSLNASILGQWHSTNCASLSYAALCEIQLDTNGQGCPNTDVLATQAESPVQLKPAQQSPIISKDSERDDTPQPDLSRNL</sequence>
<dbReference type="CDD" id="cd00037">
    <property type="entry name" value="CLECT"/>
    <property type="match status" value="3"/>
</dbReference>
<dbReference type="Gene3D" id="3.10.100.10">
    <property type="entry name" value="Mannose-Binding Protein A, subunit A"/>
    <property type="match status" value="3"/>
</dbReference>
<feature type="domain" description="C-type lectin" evidence="4">
    <location>
        <begin position="209"/>
        <end position="343"/>
    </location>
</feature>
<feature type="domain" description="C-type lectin" evidence="4">
    <location>
        <begin position="30"/>
        <end position="169"/>
    </location>
</feature>
<dbReference type="InterPro" id="IPR018378">
    <property type="entry name" value="C-type_lectin_CS"/>
</dbReference>
<dbReference type="PROSITE" id="PS50041">
    <property type="entry name" value="C_TYPE_LECTIN_2"/>
    <property type="match status" value="3"/>
</dbReference>
<feature type="compositionally biased region" description="Basic and acidic residues" evidence="2">
    <location>
        <begin position="421"/>
        <end position="435"/>
    </location>
</feature>
<evidence type="ECO:0000313" key="6">
    <source>
        <dbReference type="Proteomes" id="UP001177023"/>
    </source>
</evidence>
<reference evidence="5" key="1">
    <citation type="submission" date="2023-06" db="EMBL/GenBank/DDBJ databases">
        <authorList>
            <person name="Delattre M."/>
        </authorList>
    </citation>
    <scope>NUCLEOTIDE SEQUENCE</scope>
    <source>
        <strain evidence="5">AF72</strain>
    </source>
</reference>
<keyword evidence="1" id="KW-1015">Disulfide bond</keyword>
<dbReference type="InterPro" id="IPR016186">
    <property type="entry name" value="C-type_lectin-like/link_sf"/>
</dbReference>
<evidence type="ECO:0000256" key="1">
    <source>
        <dbReference type="ARBA" id="ARBA00023157"/>
    </source>
</evidence>
<evidence type="ECO:0000256" key="2">
    <source>
        <dbReference type="SAM" id="MobiDB-lite"/>
    </source>
</evidence>
<organism evidence="5 6">
    <name type="scientific">Mesorhabditis spiculigera</name>
    <dbReference type="NCBI Taxonomy" id="96644"/>
    <lineage>
        <taxon>Eukaryota</taxon>
        <taxon>Metazoa</taxon>
        <taxon>Ecdysozoa</taxon>
        <taxon>Nematoda</taxon>
        <taxon>Chromadorea</taxon>
        <taxon>Rhabditida</taxon>
        <taxon>Rhabditina</taxon>
        <taxon>Rhabditomorpha</taxon>
        <taxon>Rhabditoidea</taxon>
        <taxon>Rhabditidae</taxon>
        <taxon>Mesorhabditinae</taxon>
        <taxon>Mesorhabditis</taxon>
    </lineage>
</organism>
<feature type="domain" description="C-type lectin" evidence="4">
    <location>
        <begin position="694"/>
        <end position="825"/>
    </location>
</feature>
<feature type="compositionally biased region" description="Low complexity" evidence="2">
    <location>
        <begin position="601"/>
        <end position="627"/>
    </location>
</feature>
<feature type="compositionally biased region" description="Basic and acidic residues" evidence="2">
    <location>
        <begin position="509"/>
        <end position="538"/>
    </location>
</feature>
<feature type="compositionally biased region" description="Polar residues" evidence="2">
    <location>
        <begin position="580"/>
        <end position="594"/>
    </location>
</feature>
<name>A0AA36DAD3_9BILA</name>
<dbReference type="EMBL" id="CATQJA010002664">
    <property type="protein sequence ID" value="CAJ0582658.1"/>
    <property type="molecule type" value="Genomic_DNA"/>
</dbReference>
<feature type="compositionally biased region" description="Basic and acidic residues" evidence="2">
    <location>
        <begin position="648"/>
        <end position="662"/>
    </location>
</feature>
<keyword evidence="3" id="KW-0732">Signal</keyword>
<feature type="compositionally biased region" description="Basic and acidic residues" evidence="2">
    <location>
        <begin position="469"/>
        <end position="486"/>
    </location>
</feature>
<dbReference type="InterPro" id="IPR001304">
    <property type="entry name" value="C-type_lectin-like"/>
</dbReference>
<feature type="region of interest" description="Disordered" evidence="2">
    <location>
        <begin position="382"/>
        <end position="662"/>
    </location>
</feature>
<feature type="compositionally biased region" description="Basic and acidic residues" evidence="2">
    <location>
        <begin position="568"/>
        <end position="578"/>
    </location>
</feature>
<evidence type="ECO:0000313" key="5">
    <source>
        <dbReference type="EMBL" id="CAJ0582658.1"/>
    </source>
</evidence>
<feature type="chain" id="PRO_5041373182" description="C-type lectin domain-containing protein" evidence="3">
    <location>
        <begin position="23"/>
        <end position="888"/>
    </location>
</feature>
<keyword evidence="6" id="KW-1185">Reference proteome</keyword>
<feature type="signal peptide" evidence="3">
    <location>
        <begin position="1"/>
        <end position="22"/>
    </location>
</feature>
<dbReference type="PROSITE" id="PS00615">
    <property type="entry name" value="C_TYPE_LECTIN_1"/>
    <property type="match status" value="2"/>
</dbReference>